<sequence>MVELFSLINKETESIASIAEQHSASTEELMATTEEYNSSIEVIFKRIQNIKDSSNNLQRIIK</sequence>
<reference evidence="1 2" key="1">
    <citation type="submission" date="2019-12" db="EMBL/GenBank/DDBJ databases">
        <title>Sequence classification of anaerobic respiratory reductive dehalogenases: First we see many, then we see few.</title>
        <authorList>
            <person name="Molenda O."/>
            <person name="Puentes Jacome L.A."/>
            <person name="Cao X."/>
            <person name="Nesbo C.L."/>
            <person name="Tang S."/>
            <person name="Morson N."/>
            <person name="Patron J."/>
            <person name="Lomheim L."/>
            <person name="Wishart D.S."/>
            <person name="Edwards E.A."/>
        </authorList>
    </citation>
    <scope>NUCLEOTIDE SEQUENCE [LARGE SCALE GENOMIC DNA]</scope>
    <source>
        <strain evidence="1 2">12DCA</strain>
    </source>
</reference>
<protein>
    <recommendedName>
        <fullName evidence="3">Methyl-accepting chemotaxis protein</fullName>
    </recommendedName>
</protein>
<dbReference type="AlphaFoldDB" id="A0A857DF62"/>
<evidence type="ECO:0008006" key="3">
    <source>
        <dbReference type="Google" id="ProtNLM"/>
    </source>
</evidence>
<dbReference type="RefSeq" id="WP_068883699.1">
    <property type="nucleotide sequence ID" value="NZ_CP046996.1"/>
</dbReference>
<name>A0A857DF62_9FIRM</name>
<dbReference type="Proteomes" id="UP000430508">
    <property type="component" value="Chromosome"/>
</dbReference>
<gene>
    <name evidence="1" type="ORF">GQ588_04255</name>
</gene>
<dbReference type="Gene3D" id="1.10.287.950">
    <property type="entry name" value="Methyl-accepting chemotaxis protein"/>
    <property type="match status" value="1"/>
</dbReference>
<organism evidence="1 2">
    <name type="scientific">Dehalobacter restrictus</name>
    <dbReference type="NCBI Taxonomy" id="55583"/>
    <lineage>
        <taxon>Bacteria</taxon>
        <taxon>Bacillati</taxon>
        <taxon>Bacillota</taxon>
        <taxon>Clostridia</taxon>
        <taxon>Eubacteriales</taxon>
        <taxon>Desulfitobacteriaceae</taxon>
        <taxon>Dehalobacter</taxon>
    </lineage>
</organism>
<proteinExistence type="predicted"/>
<evidence type="ECO:0000313" key="2">
    <source>
        <dbReference type="Proteomes" id="UP000430508"/>
    </source>
</evidence>
<dbReference type="EMBL" id="CP046996">
    <property type="protein sequence ID" value="QGZ99913.1"/>
    <property type="molecule type" value="Genomic_DNA"/>
</dbReference>
<accession>A0A857DF62</accession>
<evidence type="ECO:0000313" key="1">
    <source>
        <dbReference type="EMBL" id="QGZ99913.1"/>
    </source>
</evidence>